<dbReference type="GO" id="GO:0004045">
    <property type="term" value="F:peptidyl-tRNA hydrolase activity"/>
    <property type="evidence" value="ECO:0007669"/>
    <property type="project" value="UniProtKB-EC"/>
</dbReference>
<evidence type="ECO:0000256" key="3">
    <source>
        <dbReference type="ARBA" id="ARBA00048707"/>
    </source>
</evidence>
<accession>A0A830HRN3</accession>
<dbReference type="EC" id="3.1.1.29" evidence="1"/>
<feature type="compositionally biased region" description="Low complexity" evidence="4">
    <location>
        <begin position="13"/>
        <end position="22"/>
    </location>
</feature>
<dbReference type="Pfam" id="PF01981">
    <property type="entry name" value="PTH2"/>
    <property type="match status" value="1"/>
</dbReference>
<dbReference type="InterPro" id="IPR042237">
    <property type="entry name" value="PTRHD1"/>
</dbReference>
<dbReference type="EMBL" id="BNJQ01000020">
    <property type="protein sequence ID" value="GHP08420.1"/>
    <property type="molecule type" value="Genomic_DNA"/>
</dbReference>
<dbReference type="PANTHER" id="PTHR46194:SF1">
    <property type="entry name" value="PEPTIDYL-TRNA HYDROLASE PTRHD1-RELATED"/>
    <property type="match status" value="1"/>
</dbReference>
<proteinExistence type="predicted"/>
<keyword evidence="2" id="KW-0378">Hydrolase</keyword>
<evidence type="ECO:0000313" key="6">
    <source>
        <dbReference type="Proteomes" id="UP000660262"/>
    </source>
</evidence>
<dbReference type="OrthoDB" id="201213at2759"/>
<dbReference type="InterPro" id="IPR002833">
    <property type="entry name" value="PTH2"/>
</dbReference>
<gene>
    <name evidence="5" type="ORF">PPROV_000715900</name>
</gene>
<dbReference type="SUPFAM" id="SSF102462">
    <property type="entry name" value="Peptidyl-tRNA hydrolase II"/>
    <property type="match status" value="1"/>
</dbReference>
<sequence>MSSAQDEDDVDESVVSQVSELPPVHPQPLSPPHTELATNQEPIVQYAVMQKSVAKDQQFNVGACMAQAAHACVSAVWAFRDHPETVAYCNHVEGDMRKVVLEVKDENALVSLAQKLKDKLGLESVLWREQPENVVTCLATRPTRRTAELKKLLSRAKCRMADSAVAFT</sequence>
<reference evidence="5" key="1">
    <citation type="submission" date="2020-10" db="EMBL/GenBank/DDBJ databases">
        <title>Unveiling of a novel bifunctional photoreceptor, Dualchrome1, isolated from a cosmopolitan green alga.</title>
        <authorList>
            <person name="Suzuki S."/>
            <person name="Kawachi M."/>
        </authorList>
    </citation>
    <scope>NUCLEOTIDE SEQUENCE</scope>
    <source>
        <strain evidence="5">NIES 2893</strain>
    </source>
</reference>
<name>A0A830HRN3_9CHLO</name>
<evidence type="ECO:0000313" key="5">
    <source>
        <dbReference type="EMBL" id="GHP08420.1"/>
    </source>
</evidence>
<evidence type="ECO:0000256" key="1">
    <source>
        <dbReference type="ARBA" id="ARBA00013260"/>
    </source>
</evidence>
<feature type="compositionally biased region" description="Acidic residues" evidence="4">
    <location>
        <begin position="1"/>
        <end position="12"/>
    </location>
</feature>
<evidence type="ECO:0000256" key="4">
    <source>
        <dbReference type="SAM" id="MobiDB-lite"/>
    </source>
</evidence>
<organism evidence="5 6">
    <name type="scientific">Pycnococcus provasolii</name>
    <dbReference type="NCBI Taxonomy" id="41880"/>
    <lineage>
        <taxon>Eukaryota</taxon>
        <taxon>Viridiplantae</taxon>
        <taxon>Chlorophyta</taxon>
        <taxon>Pseudoscourfieldiophyceae</taxon>
        <taxon>Pseudoscourfieldiales</taxon>
        <taxon>Pycnococcaceae</taxon>
        <taxon>Pycnococcus</taxon>
    </lineage>
</organism>
<protein>
    <recommendedName>
        <fullName evidence="1">peptidyl-tRNA hydrolase</fullName>
        <ecNumber evidence="1">3.1.1.29</ecNumber>
    </recommendedName>
</protein>
<feature type="region of interest" description="Disordered" evidence="4">
    <location>
        <begin position="1"/>
        <end position="35"/>
    </location>
</feature>
<dbReference type="InterPro" id="IPR023476">
    <property type="entry name" value="Pep_tRNA_hydro_II_dom_sf"/>
</dbReference>
<dbReference type="Gene3D" id="3.40.1490.10">
    <property type="entry name" value="Bit1"/>
    <property type="match status" value="1"/>
</dbReference>
<evidence type="ECO:0000256" key="2">
    <source>
        <dbReference type="ARBA" id="ARBA00022801"/>
    </source>
</evidence>
<comment type="catalytic activity">
    <reaction evidence="3">
        <text>an N-acyl-L-alpha-aminoacyl-tRNA + H2O = an N-acyl-L-amino acid + a tRNA + H(+)</text>
        <dbReference type="Rhea" id="RHEA:54448"/>
        <dbReference type="Rhea" id="RHEA-COMP:10123"/>
        <dbReference type="Rhea" id="RHEA-COMP:13883"/>
        <dbReference type="ChEBI" id="CHEBI:15377"/>
        <dbReference type="ChEBI" id="CHEBI:15378"/>
        <dbReference type="ChEBI" id="CHEBI:59874"/>
        <dbReference type="ChEBI" id="CHEBI:78442"/>
        <dbReference type="ChEBI" id="CHEBI:138191"/>
        <dbReference type="EC" id="3.1.1.29"/>
    </reaction>
</comment>
<dbReference type="Proteomes" id="UP000660262">
    <property type="component" value="Unassembled WGS sequence"/>
</dbReference>
<dbReference type="PANTHER" id="PTHR46194">
    <property type="entry name" value="PEPTIDYL-TRNA HYDROLASE PTRHD1-RELATED"/>
    <property type="match status" value="1"/>
</dbReference>
<comment type="caution">
    <text evidence="5">The sequence shown here is derived from an EMBL/GenBank/DDBJ whole genome shotgun (WGS) entry which is preliminary data.</text>
</comment>
<dbReference type="AlphaFoldDB" id="A0A830HRN3"/>
<keyword evidence="6" id="KW-1185">Reference proteome</keyword>